<reference evidence="9 10" key="1">
    <citation type="journal article" date="2012" name="Genome Biol.">
        <title>The genome of the polar eukaryotic microalga coccomyxa subellipsoidea reveals traits of cold adaptation.</title>
        <authorList>
            <person name="Blanc G."/>
            <person name="Agarkova I."/>
            <person name="Grimwood J."/>
            <person name="Kuo A."/>
            <person name="Brueggeman A."/>
            <person name="Dunigan D."/>
            <person name="Gurnon J."/>
            <person name="Ladunga I."/>
            <person name="Lindquist E."/>
            <person name="Lucas S."/>
            <person name="Pangilinan J."/>
            <person name="Proschold T."/>
            <person name="Salamov A."/>
            <person name="Schmutz J."/>
            <person name="Weeks D."/>
            <person name="Yamada T."/>
            <person name="Claverie J.M."/>
            <person name="Grigoriev I."/>
            <person name="Van Etten J."/>
            <person name="Lomsadze A."/>
            <person name="Borodovsky M."/>
        </authorList>
    </citation>
    <scope>NUCLEOTIDE SEQUENCE [LARGE SCALE GENOMIC DNA]</scope>
    <source>
        <strain evidence="9 10">C-169</strain>
    </source>
</reference>
<dbReference type="KEGG" id="csl:COCSUDRAFT_15264"/>
<dbReference type="Pfam" id="PF16166">
    <property type="entry name" value="TIC20"/>
    <property type="match status" value="1"/>
</dbReference>
<keyword evidence="7" id="KW-0150">Chloroplast</keyword>
<evidence type="ECO:0000256" key="3">
    <source>
        <dbReference type="ARBA" id="ARBA00022692"/>
    </source>
</evidence>
<keyword evidence="6 7" id="KW-0472">Membrane</keyword>
<dbReference type="GeneID" id="17041381"/>
<feature type="compositionally biased region" description="Polar residues" evidence="8">
    <location>
        <begin position="7"/>
        <end position="26"/>
    </location>
</feature>
<evidence type="ECO:0000256" key="6">
    <source>
        <dbReference type="ARBA" id="ARBA00023136"/>
    </source>
</evidence>
<organism evidence="9 10">
    <name type="scientific">Coccomyxa subellipsoidea (strain C-169)</name>
    <name type="common">Green microalga</name>
    <dbReference type="NCBI Taxonomy" id="574566"/>
    <lineage>
        <taxon>Eukaryota</taxon>
        <taxon>Viridiplantae</taxon>
        <taxon>Chlorophyta</taxon>
        <taxon>core chlorophytes</taxon>
        <taxon>Trebouxiophyceae</taxon>
        <taxon>Trebouxiophyceae incertae sedis</taxon>
        <taxon>Coccomyxaceae</taxon>
        <taxon>Coccomyxa</taxon>
        <taxon>Coccomyxa subellipsoidea</taxon>
    </lineage>
</organism>
<keyword evidence="4" id="KW-1001">Plastid inner membrane</keyword>
<evidence type="ECO:0000256" key="7">
    <source>
        <dbReference type="RuleBase" id="RU367003"/>
    </source>
</evidence>
<keyword evidence="7" id="KW-0934">Plastid</keyword>
<sequence length="200" mass="22121">MGHPALRSSTQRLGISSPPLQTSRVQHSGGDSHRSKRSLQVQAGKDVDFADRAVAALPYFVPLFDGLKYGKFLFAQFPFLPRLLAPLNPLISFYFSFPFASLIVFFAIYAGIVNNQNFSRFVRYNALQSILLDIILIVPGLFEQIFRPPSGGLGLSLYINVYNTIFLYVFLAVLYAVGSCLIGQAARLPLVADAADQQVR</sequence>
<dbReference type="RefSeq" id="XP_005647933.1">
    <property type="nucleotide sequence ID" value="XM_005647876.1"/>
</dbReference>
<evidence type="ECO:0000256" key="1">
    <source>
        <dbReference type="ARBA" id="ARBA00004478"/>
    </source>
</evidence>
<comment type="similarity">
    <text evidence="2 7">Belongs to the Tic20 family.</text>
</comment>
<evidence type="ECO:0000313" key="9">
    <source>
        <dbReference type="EMBL" id="EIE23389.1"/>
    </source>
</evidence>
<accession>I0YYC0</accession>
<evidence type="ECO:0000256" key="5">
    <source>
        <dbReference type="ARBA" id="ARBA00022989"/>
    </source>
</evidence>
<comment type="caution">
    <text evidence="9">The sequence shown here is derived from an EMBL/GenBank/DDBJ whole genome shotgun (WGS) entry which is preliminary data.</text>
</comment>
<keyword evidence="3 7" id="KW-0812">Transmembrane</keyword>
<feature type="transmembrane region" description="Helical" evidence="7">
    <location>
        <begin position="162"/>
        <end position="182"/>
    </location>
</feature>
<dbReference type="OrthoDB" id="414558at2759"/>
<dbReference type="InterPro" id="IPR005691">
    <property type="entry name" value="Tic20"/>
</dbReference>
<dbReference type="EMBL" id="AGSI01000007">
    <property type="protein sequence ID" value="EIE23389.1"/>
    <property type="molecule type" value="Genomic_DNA"/>
</dbReference>
<keyword evidence="10" id="KW-1185">Reference proteome</keyword>
<proteinExistence type="inferred from homology"/>
<evidence type="ECO:0000256" key="8">
    <source>
        <dbReference type="SAM" id="MobiDB-lite"/>
    </source>
</evidence>
<dbReference type="eggNOG" id="ENOG502QUSD">
    <property type="taxonomic scope" value="Eukaryota"/>
</dbReference>
<evidence type="ECO:0000313" key="10">
    <source>
        <dbReference type="Proteomes" id="UP000007264"/>
    </source>
</evidence>
<keyword evidence="5 7" id="KW-1133">Transmembrane helix</keyword>
<feature type="region of interest" description="Disordered" evidence="8">
    <location>
        <begin position="1"/>
        <end position="38"/>
    </location>
</feature>
<dbReference type="GO" id="GO:0009706">
    <property type="term" value="C:chloroplast inner membrane"/>
    <property type="evidence" value="ECO:0007669"/>
    <property type="project" value="UniProtKB-SubCell"/>
</dbReference>
<feature type="transmembrane region" description="Helical" evidence="7">
    <location>
        <begin position="91"/>
        <end position="112"/>
    </location>
</feature>
<dbReference type="PANTHER" id="PTHR33510">
    <property type="entry name" value="PROTEIN TIC 20-II, CHLOROPLASTIC"/>
    <property type="match status" value="1"/>
</dbReference>
<comment type="function">
    <text evidence="7">Involved in protein precursor import into chloroplasts.</text>
</comment>
<name>I0YYC0_COCSC</name>
<gene>
    <name evidence="9" type="ORF">COCSUDRAFT_15264</name>
</gene>
<dbReference type="PANTHER" id="PTHR33510:SF5">
    <property type="entry name" value="PROTEIN TIC 20-II, CHLOROPLASTIC"/>
    <property type="match status" value="1"/>
</dbReference>
<feature type="transmembrane region" description="Helical" evidence="7">
    <location>
        <begin position="124"/>
        <end position="142"/>
    </location>
</feature>
<comment type="caution">
    <text evidence="7">Lacks conserved residue(s) required for the propagation of feature annotation.</text>
</comment>
<dbReference type="Proteomes" id="UP000007264">
    <property type="component" value="Unassembled WGS sequence"/>
</dbReference>
<evidence type="ECO:0000256" key="4">
    <source>
        <dbReference type="ARBA" id="ARBA00022780"/>
    </source>
</evidence>
<dbReference type="AlphaFoldDB" id="I0YYC0"/>
<dbReference type="STRING" id="574566.I0YYC0"/>
<comment type="subcellular location">
    <subcellularLocation>
        <location evidence="1">Plastid</location>
        <location evidence="1">Chloroplast inner membrane</location>
        <topology evidence="1">Multi-pass membrane protein</topology>
    </subcellularLocation>
    <subcellularLocation>
        <location evidence="7">Plastid</location>
        <location evidence="7">Chloroplast membrane</location>
        <topology evidence="7">Multi-pass membrane protein</topology>
    </subcellularLocation>
</comment>
<evidence type="ECO:0000256" key="2">
    <source>
        <dbReference type="ARBA" id="ARBA00009596"/>
    </source>
</evidence>
<protein>
    <recommendedName>
        <fullName evidence="7">Protein TIC 20</fullName>
    </recommendedName>
</protein>